<evidence type="ECO:0000256" key="2">
    <source>
        <dbReference type="ARBA" id="ARBA00022741"/>
    </source>
</evidence>
<name>A0AA86SWF2_9FABA</name>
<keyword evidence="4" id="KW-0067">ATP-binding</keyword>
<gene>
    <name evidence="5" type="ORF">AYBTSS11_LOCUS21866</name>
</gene>
<dbReference type="Proteomes" id="UP001189624">
    <property type="component" value="Chromosome 7"/>
</dbReference>
<dbReference type="Gene3D" id="1.10.510.10">
    <property type="entry name" value="Transferase(Phosphotransferase) domain 1"/>
    <property type="match status" value="1"/>
</dbReference>
<keyword evidence="3" id="KW-0418">Kinase</keyword>
<evidence type="ECO:0000256" key="4">
    <source>
        <dbReference type="ARBA" id="ARBA00022840"/>
    </source>
</evidence>
<accession>A0AA86SWF2</accession>
<dbReference type="SUPFAM" id="SSF56112">
    <property type="entry name" value="Protein kinase-like (PK-like)"/>
    <property type="match status" value="1"/>
</dbReference>
<keyword evidence="1" id="KW-0808">Transferase</keyword>
<keyword evidence="2" id="KW-0547">Nucleotide-binding</keyword>
<sequence>MPNGNLDYQLSLKAPKYGLYGQLTEKSDVYSYDMVILEIMSGRKVLDTLNSSANSLTNWIWTLVESGNMMEIFDESIRKGPQKIMERFVVVGMLCAHVVVALRPTIAKALKMLEGDIGISPLPDRPMPIIKLIISS</sequence>
<dbReference type="EMBL" id="OY731404">
    <property type="protein sequence ID" value="CAJ1968717.1"/>
    <property type="molecule type" value="Genomic_DNA"/>
</dbReference>
<dbReference type="PANTHER" id="PTHR47973">
    <property type="entry name" value="CYSTEINE-RICH RECEPTOR-LIKE PROTEIN KINASE 3"/>
    <property type="match status" value="1"/>
</dbReference>
<protein>
    <submittedName>
        <fullName evidence="5">Uncharacterized protein</fullName>
    </submittedName>
</protein>
<dbReference type="InterPro" id="IPR052059">
    <property type="entry name" value="CR_Ser/Thr_kinase"/>
</dbReference>
<evidence type="ECO:0000313" key="5">
    <source>
        <dbReference type="EMBL" id="CAJ1968717.1"/>
    </source>
</evidence>
<dbReference type="InterPro" id="IPR011009">
    <property type="entry name" value="Kinase-like_dom_sf"/>
</dbReference>
<proteinExistence type="predicted"/>
<evidence type="ECO:0000256" key="3">
    <source>
        <dbReference type="ARBA" id="ARBA00022777"/>
    </source>
</evidence>
<reference evidence="5" key="1">
    <citation type="submission" date="2023-10" db="EMBL/GenBank/DDBJ databases">
        <authorList>
            <person name="Domelevo Entfellner J.-B."/>
        </authorList>
    </citation>
    <scope>NUCLEOTIDE SEQUENCE</scope>
</reference>
<evidence type="ECO:0000256" key="1">
    <source>
        <dbReference type="ARBA" id="ARBA00022679"/>
    </source>
</evidence>
<evidence type="ECO:0000313" key="6">
    <source>
        <dbReference type="Proteomes" id="UP001189624"/>
    </source>
</evidence>
<dbReference type="GO" id="GO:0016301">
    <property type="term" value="F:kinase activity"/>
    <property type="evidence" value="ECO:0007669"/>
    <property type="project" value="UniProtKB-KW"/>
</dbReference>
<keyword evidence="6" id="KW-1185">Reference proteome</keyword>
<dbReference type="AlphaFoldDB" id="A0AA86SWF2"/>
<organism evidence="5 6">
    <name type="scientific">Sphenostylis stenocarpa</name>
    <dbReference type="NCBI Taxonomy" id="92480"/>
    <lineage>
        <taxon>Eukaryota</taxon>
        <taxon>Viridiplantae</taxon>
        <taxon>Streptophyta</taxon>
        <taxon>Embryophyta</taxon>
        <taxon>Tracheophyta</taxon>
        <taxon>Spermatophyta</taxon>
        <taxon>Magnoliopsida</taxon>
        <taxon>eudicotyledons</taxon>
        <taxon>Gunneridae</taxon>
        <taxon>Pentapetalae</taxon>
        <taxon>rosids</taxon>
        <taxon>fabids</taxon>
        <taxon>Fabales</taxon>
        <taxon>Fabaceae</taxon>
        <taxon>Papilionoideae</taxon>
        <taxon>50 kb inversion clade</taxon>
        <taxon>NPAAA clade</taxon>
        <taxon>indigoferoid/millettioid clade</taxon>
        <taxon>Phaseoleae</taxon>
        <taxon>Sphenostylis</taxon>
    </lineage>
</organism>
<dbReference type="Gramene" id="rna-AYBTSS11_LOCUS21866">
    <property type="protein sequence ID" value="CAJ1968717.1"/>
    <property type="gene ID" value="gene-AYBTSS11_LOCUS21866"/>
</dbReference>
<dbReference type="GO" id="GO:0005524">
    <property type="term" value="F:ATP binding"/>
    <property type="evidence" value="ECO:0007669"/>
    <property type="project" value="UniProtKB-KW"/>
</dbReference>